<comment type="similarity">
    <text evidence="3">Belongs to the fatty acid desaturase type 1 family.</text>
</comment>
<feature type="domain" description="Fatty acid desaturase" evidence="7">
    <location>
        <begin position="102"/>
        <end position="363"/>
    </location>
</feature>
<feature type="transmembrane region" description="Helical" evidence="6">
    <location>
        <begin position="96"/>
        <end position="117"/>
    </location>
</feature>
<feature type="transmembrane region" description="Helical" evidence="6">
    <location>
        <begin position="264"/>
        <end position="289"/>
    </location>
</feature>
<dbReference type="GO" id="GO:0006629">
    <property type="term" value="P:lipid metabolic process"/>
    <property type="evidence" value="ECO:0007669"/>
    <property type="project" value="InterPro"/>
</dbReference>
<protein>
    <submittedName>
        <fullName evidence="9">Oleate desaturase</fullName>
    </submittedName>
</protein>
<evidence type="ECO:0000256" key="3">
    <source>
        <dbReference type="ARBA" id="ARBA00009295"/>
    </source>
</evidence>
<evidence type="ECO:0000256" key="5">
    <source>
        <dbReference type="ARBA" id="ARBA00023136"/>
    </source>
</evidence>
<dbReference type="InterPro" id="IPR021863">
    <property type="entry name" value="FAS_N"/>
</dbReference>
<comment type="caution">
    <text evidence="9">The sequence shown here is derived from an EMBL/GenBank/DDBJ whole genome shotgun (WGS) entry which is preliminary data.</text>
</comment>
<dbReference type="Proteomes" id="UP001237642">
    <property type="component" value="Unassembled WGS sequence"/>
</dbReference>
<keyword evidence="10" id="KW-1185">Reference proteome</keyword>
<dbReference type="GO" id="GO:0016020">
    <property type="term" value="C:membrane"/>
    <property type="evidence" value="ECO:0007669"/>
    <property type="project" value="UniProtKB-SubCell"/>
</dbReference>
<feature type="transmembrane region" description="Helical" evidence="6">
    <location>
        <begin position="65"/>
        <end position="84"/>
    </location>
</feature>
<reference evidence="9" key="1">
    <citation type="submission" date="2023-02" db="EMBL/GenBank/DDBJ databases">
        <title>Genome of toxic invasive species Heracleum sosnowskyi carries increased number of genes despite the absence of recent whole-genome duplications.</title>
        <authorList>
            <person name="Schelkunov M."/>
            <person name="Shtratnikova V."/>
            <person name="Makarenko M."/>
            <person name="Klepikova A."/>
            <person name="Omelchenko D."/>
            <person name="Novikova G."/>
            <person name="Obukhova E."/>
            <person name="Bogdanov V."/>
            <person name="Penin A."/>
            <person name="Logacheva M."/>
        </authorList>
    </citation>
    <scope>NUCLEOTIDE SEQUENCE</scope>
    <source>
        <strain evidence="9">Hsosn_3</strain>
        <tissue evidence="9">Leaf</tissue>
    </source>
</reference>
<feature type="transmembrane region" description="Helical" evidence="6">
    <location>
        <begin position="240"/>
        <end position="257"/>
    </location>
</feature>
<dbReference type="PANTHER" id="PTHR32100">
    <property type="entry name" value="OMEGA-6 FATTY ACID DESATURASE, CHLOROPLASTIC"/>
    <property type="match status" value="1"/>
</dbReference>
<dbReference type="CDD" id="cd03507">
    <property type="entry name" value="Delta12-FADS-like"/>
    <property type="match status" value="1"/>
</dbReference>
<reference evidence="9" key="2">
    <citation type="submission" date="2023-05" db="EMBL/GenBank/DDBJ databases">
        <authorList>
            <person name="Schelkunov M.I."/>
        </authorList>
    </citation>
    <scope>NUCLEOTIDE SEQUENCE</scope>
    <source>
        <strain evidence="9">Hsosn_3</strain>
        <tissue evidence="9">Leaf</tissue>
    </source>
</reference>
<evidence type="ECO:0000313" key="9">
    <source>
        <dbReference type="EMBL" id="KAK1348245.1"/>
    </source>
</evidence>
<proteinExistence type="inferred from homology"/>
<evidence type="ECO:0000256" key="1">
    <source>
        <dbReference type="ARBA" id="ARBA00004370"/>
    </source>
</evidence>
<evidence type="ECO:0000313" key="10">
    <source>
        <dbReference type="Proteomes" id="UP001237642"/>
    </source>
</evidence>
<evidence type="ECO:0000259" key="7">
    <source>
        <dbReference type="Pfam" id="PF00487"/>
    </source>
</evidence>
<dbReference type="GO" id="GO:0016717">
    <property type="term" value="F:oxidoreductase activity, acting on paired donors, with oxidation of a pair of donors resulting in the reduction of molecular oxygen to two molecules of water"/>
    <property type="evidence" value="ECO:0007669"/>
    <property type="project" value="InterPro"/>
</dbReference>
<feature type="transmembrane region" description="Helical" evidence="6">
    <location>
        <begin position="196"/>
        <end position="220"/>
    </location>
</feature>
<sequence length="399" mass="46669">MIQLQQYIQKTSEARQARNILEMDQKLGSAEKKESRVPTSKPPFTLGDLKKAIPPHCFKRSALRSFSYVLIDVTLFFSLYYIFTTIITHSVVSSRLYFYVTWFVYSIIQGCVFFRFWIIGHECGHNAFSEYKWLDDIVGFTLHSFVLFPYFPFKYSHHRHHMRTGSLEQDEVSVPLLKSQVPFFYKHLTTHPAPRFLVITLELLFGGPLYLLVNISGRAYGRFASHFYPFSPMFLPNQRNQILLSDVAFLAMVYGLNRLVLMKGFAWVVFVYGGPYLFSIGMLFVVAVLHHTHPLVPYYDSTEWDWLRGSLSTIDRNYGILDTVFYQVTNTHVAHHLFATIPHYHALEATRAIKPILGEYYRYDGTIFYKSLWNAMDECVYVEEDEGVENKGIYWYNKL</sequence>
<dbReference type="Pfam" id="PF00487">
    <property type="entry name" value="FA_desaturase"/>
    <property type="match status" value="1"/>
</dbReference>
<evidence type="ECO:0000256" key="4">
    <source>
        <dbReference type="ARBA" id="ARBA00023002"/>
    </source>
</evidence>
<comment type="subcellular location">
    <subcellularLocation>
        <location evidence="1">Membrane</location>
    </subcellularLocation>
</comment>
<comment type="pathway">
    <text evidence="2">Lipid metabolism.</text>
</comment>
<evidence type="ECO:0000256" key="2">
    <source>
        <dbReference type="ARBA" id="ARBA00005189"/>
    </source>
</evidence>
<dbReference type="AlphaFoldDB" id="A0AAD8GLZ4"/>
<keyword evidence="6" id="KW-0812">Transmembrane</keyword>
<dbReference type="Pfam" id="PF11960">
    <property type="entry name" value="DUF3474"/>
    <property type="match status" value="1"/>
</dbReference>
<keyword evidence="4" id="KW-0560">Oxidoreductase</keyword>
<dbReference type="InterPro" id="IPR012171">
    <property type="entry name" value="Fatty_acid_desaturase"/>
</dbReference>
<keyword evidence="6" id="KW-1133">Transmembrane helix</keyword>
<evidence type="ECO:0000256" key="6">
    <source>
        <dbReference type="SAM" id="Phobius"/>
    </source>
</evidence>
<keyword evidence="5 6" id="KW-0472">Membrane</keyword>
<dbReference type="EMBL" id="JAUIZM010000146">
    <property type="protein sequence ID" value="KAK1348245.1"/>
    <property type="molecule type" value="Genomic_DNA"/>
</dbReference>
<dbReference type="InterPro" id="IPR005804">
    <property type="entry name" value="FA_desaturase_dom"/>
</dbReference>
<organism evidence="9 10">
    <name type="scientific">Heracleum sosnowskyi</name>
    <dbReference type="NCBI Taxonomy" id="360622"/>
    <lineage>
        <taxon>Eukaryota</taxon>
        <taxon>Viridiplantae</taxon>
        <taxon>Streptophyta</taxon>
        <taxon>Embryophyta</taxon>
        <taxon>Tracheophyta</taxon>
        <taxon>Spermatophyta</taxon>
        <taxon>Magnoliopsida</taxon>
        <taxon>eudicotyledons</taxon>
        <taxon>Gunneridae</taxon>
        <taxon>Pentapetalae</taxon>
        <taxon>asterids</taxon>
        <taxon>campanulids</taxon>
        <taxon>Apiales</taxon>
        <taxon>Apiaceae</taxon>
        <taxon>Apioideae</taxon>
        <taxon>apioid superclade</taxon>
        <taxon>Tordylieae</taxon>
        <taxon>Tordyliinae</taxon>
        <taxon>Heracleum</taxon>
    </lineage>
</organism>
<feature type="domain" description="Fatty acid desaturase N-terminal" evidence="8">
    <location>
        <begin position="24"/>
        <end position="79"/>
    </location>
</feature>
<name>A0AAD8GLZ4_9APIA</name>
<gene>
    <name evidence="9" type="ORF">POM88_054963</name>
</gene>
<evidence type="ECO:0000259" key="8">
    <source>
        <dbReference type="Pfam" id="PF11960"/>
    </source>
</evidence>
<accession>A0AAD8GLZ4</accession>